<evidence type="ECO:0000256" key="3">
    <source>
        <dbReference type="ARBA" id="ARBA00022692"/>
    </source>
</evidence>
<keyword evidence="5 10" id="KW-0472">Membrane</keyword>
<feature type="binding site" evidence="10">
    <location>
        <position position="74"/>
    </location>
    <ligand>
        <name>Na(+)</name>
        <dbReference type="ChEBI" id="CHEBI:29101"/>
        <note>structural</note>
    </ligand>
</feature>
<evidence type="ECO:0000256" key="5">
    <source>
        <dbReference type="ARBA" id="ARBA00023136"/>
    </source>
</evidence>
<dbReference type="Proteomes" id="UP000190814">
    <property type="component" value="Unassembled WGS sequence"/>
</dbReference>
<dbReference type="Pfam" id="PF02537">
    <property type="entry name" value="CRCB"/>
    <property type="match status" value="1"/>
</dbReference>
<keyword evidence="2 10" id="KW-1003">Cell membrane</keyword>
<dbReference type="GO" id="GO:0005886">
    <property type="term" value="C:plasma membrane"/>
    <property type="evidence" value="ECO:0007669"/>
    <property type="project" value="UniProtKB-SubCell"/>
</dbReference>
<dbReference type="AlphaFoldDB" id="A0A1T4VRM7"/>
<keyword evidence="4 10" id="KW-1133">Transmembrane helix</keyword>
<feature type="binding site" evidence="10">
    <location>
        <position position="71"/>
    </location>
    <ligand>
        <name>Na(+)</name>
        <dbReference type="ChEBI" id="CHEBI:29101"/>
        <note>structural</note>
    </ligand>
</feature>
<feature type="transmembrane region" description="Helical" evidence="10">
    <location>
        <begin position="93"/>
        <end position="113"/>
    </location>
</feature>
<feature type="transmembrane region" description="Helical" evidence="10">
    <location>
        <begin position="29"/>
        <end position="51"/>
    </location>
</feature>
<organism evidence="11 12">
    <name type="scientific">Eubacterium uniforme</name>
    <dbReference type="NCBI Taxonomy" id="39495"/>
    <lineage>
        <taxon>Bacteria</taxon>
        <taxon>Bacillati</taxon>
        <taxon>Bacillota</taxon>
        <taxon>Clostridia</taxon>
        <taxon>Eubacteriales</taxon>
        <taxon>Eubacteriaceae</taxon>
        <taxon>Eubacterium</taxon>
    </lineage>
</organism>
<dbReference type="GO" id="GO:0140114">
    <property type="term" value="P:cellular detoxification of fluoride"/>
    <property type="evidence" value="ECO:0007669"/>
    <property type="project" value="UniProtKB-UniRule"/>
</dbReference>
<dbReference type="InterPro" id="IPR003691">
    <property type="entry name" value="FluC"/>
</dbReference>
<evidence type="ECO:0000256" key="2">
    <source>
        <dbReference type="ARBA" id="ARBA00022475"/>
    </source>
</evidence>
<proteinExistence type="inferred from homology"/>
<gene>
    <name evidence="10" type="primary">fluC</name>
    <name evidence="10" type="synonym">crcB</name>
    <name evidence="11" type="ORF">SAMN02745111_01402</name>
</gene>
<reference evidence="11 12" key="1">
    <citation type="submission" date="2017-02" db="EMBL/GenBank/DDBJ databases">
        <authorList>
            <person name="Peterson S.W."/>
        </authorList>
    </citation>
    <scope>NUCLEOTIDE SEQUENCE [LARGE SCALE GENOMIC DNA]</scope>
    <source>
        <strain evidence="11 12">ATCC 35992</strain>
    </source>
</reference>
<evidence type="ECO:0000256" key="8">
    <source>
        <dbReference type="ARBA" id="ARBA00035585"/>
    </source>
</evidence>
<evidence type="ECO:0000256" key="1">
    <source>
        <dbReference type="ARBA" id="ARBA00004651"/>
    </source>
</evidence>
<evidence type="ECO:0000256" key="4">
    <source>
        <dbReference type="ARBA" id="ARBA00022989"/>
    </source>
</evidence>
<comment type="activity regulation">
    <text evidence="10">Na(+) is not transported, but it plays an essential structural role and its presence is essential for fluoride channel function.</text>
</comment>
<dbReference type="EMBL" id="FUXZ01000008">
    <property type="protein sequence ID" value="SKA67151.1"/>
    <property type="molecule type" value="Genomic_DNA"/>
</dbReference>
<keyword evidence="3 10" id="KW-0812">Transmembrane</keyword>
<dbReference type="PANTHER" id="PTHR28259">
    <property type="entry name" value="FLUORIDE EXPORT PROTEIN 1-RELATED"/>
    <property type="match status" value="1"/>
</dbReference>
<dbReference type="RefSeq" id="WP_078766279.1">
    <property type="nucleotide sequence ID" value="NZ_FUXZ01000008.1"/>
</dbReference>
<dbReference type="OrthoDB" id="9815830at2"/>
<protein>
    <recommendedName>
        <fullName evidence="10">Fluoride-specific ion channel FluC</fullName>
    </recommendedName>
</protein>
<comment type="function">
    <text evidence="9 10">Fluoride-specific ion channel. Important for reducing fluoride concentration in the cell, thus reducing its toxicity.</text>
</comment>
<keyword evidence="12" id="KW-1185">Reference proteome</keyword>
<keyword evidence="10" id="KW-0479">Metal-binding</keyword>
<keyword evidence="6 10" id="KW-0407">Ion channel</keyword>
<dbReference type="GO" id="GO:0046872">
    <property type="term" value="F:metal ion binding"/>
    <property type="evidence" value="ECO:0007669"/>
    <property type="project" value="UniProtKB-KW"/>
</dbReference>
<comment type="catalytic activity">
    <reaction evidence="8">
        <text>fluoride(in) = fluoride(out)</text>
        <dbReference type="Rhea" id="RHEA:76159"/>
        <dbReference type="ChEBI" id="CHEBI:17051"/>
    </reaction>
    <physiologicalReaction direction="left-to-right" evidence="8">
        <dbReference type="Rhea" id="RHEA:76160"/>
    </physiologicalReaction>
</comment>
<dbReference type="HAMAP" id="MF_00454">
    <property type="entry name" value="FluC"/>
    <property type="match status" value="1"/>
</dbReference>
<dbReference type="NCBIfam" id="TIGR00494">
    <property type="entry name" value="crcB"/>
    <property type="match status" value="1"/>
</dbReference>
<keyword evidence="10" id="KW-0406">Ion transport</keyword>
<evidence type="ECO:0000313" key="12">
    <source>
        <dbReference type="Proteomes" id="UP000190814"/>
    </source>
</evidence>
<keyword evidence="10" id="KW-0915">Sodium</keyword>
<comment type="similarity">
    <text evidence="7 10">Belongs to the fluoride channel Fluc/FEX (TC 1.A.43) family.</text>
</comment>
<name>A0A1T4VRM7_9FIRM</name>
<dbReference type="STRING" id="39495.SAMN02745111_01402"/>
<evidence type="ECO:0000256" key="6">
    <source>
        <dbReference type="ARBA" id="ARBA00023303"/>
    </source>
</evidence>
<sequence>MKFIYVALGGAFGAMARYAISLLPVKSDFPILTLVTNILGAILIGFVVGLADNHENVSDEAMLFLKTGVCGGFTTFSTFSLETVNMFDEKRVFAGGLYMVLSCTCCVIGVIVGRKISKAF</sequence>
<evidence type="ECO:0000313" key="11">
    <source>
        <dbReference type="EMBL" id="SKA67151.1"/>
    </source>
</evidence>
<keyword evidence="10" id="KW-0813">Transport</keyword>
<evidence type="ECO:0000256" key="9">
    <source>
        <dbReference type="ARBA" id="ARBA00049940"/>
    </source>
</evidence>
<evidence type="ECO:0000256" key="10">
    <source>
        <dbReference type="HAMAP-Rule" id="MF_00454"/>
    </source>
</evidence>
<comment type="subcellular location">
    <subcellularLocation>
        <location evidence="1 10">Cell membrane</location>
        <topology evidence="1 10">Multi-pass membrane protein</topology>
    </subcellularLocation>
</comment>
<feature type="transmembrane region" description="Helical" evidence="10">
    <location>
        <begin position="63"/>
        <end position="81"/>
    </location>
</feature>
<evidence type="ECO:0000256" key="7">
    <source>
        <dbReference type="ARBA" id="ARBA00035120"/>
    </source>
</evidence>
<dbReference type="PANTHER" id="PTHR28259:SF1">
    <property type="entry name" value="FLUORIDE EXPORT PROTEIN 1-RELATED"/>
    <property type="match status" value="1"/>
</dbReference>
<dbReference type="GO" id="GO:0062054">
    <property type="term" value="F:fluoride channel activity"/>
    <property type="evidence" value="ECO:0007669"/>
    <property type="project" value="UniProtKB-UniRule"/>
</dbReference>
<accession>A0A1T4VRM7</accession>